<gene>
    <name evidence="2" type="ORF">AMYX_32570</name>
</gene>
<dbReference type="RefSeq" id="WP_176067152.1">
    <property type="nucleotide sequence ID" value="NZ_BJTG01000008.1"/>
</dbReference>
<comment type="caution">
    <text evidence="2">The sequence shown here is derived from an EMBL/GenBank/DDBJ whole genome shotgun (WGS) entry which is preliminary data.</text>
</comment>
<dbReference type="Pfam" id="PF14534">
    <property type="entry name" value="DUF4440"/>
    <property type="match status" value="1"/>
</dbReference>
<evidence type="ECO:0000313" key="3">
    <source>
        <dbReference type="Proteomes" id="UP000503640"/>
    </source>
</evidence>
<feature type="domain" description="DUF4440" evidence="1">
    <location>
        <begin position="23"/>
        <end position="134"/>
    </location>
</feature>
<dbReference type="InterPro" id="IPR027843">
    <property type="entry name" value="DUF4440"/>
</dbReference>
<dbReference type="EMBL" id="BJTG01000008">
    <property type="protein sequence ID" value="GEJ58516.1"/>
    <property type="molecule type" value="Genomic_DNA"/>
</dbReference>
<protein>
    <recommendedName>
        <fullName evidence="1">DUF4440 domain-containing protein</fullName>
    </recommendedName>
</protein>
<evidence type="ECO:0000313" key="2">
    <source>
        <dbReference type="EMBL" id="GEJ58516.1"/>
    </source>
</evidence>
<dbReference type="Proteomes" id="UP000503640">
    <property type="component" value="Unassembled WGS sequence"/>
</dbReference>
<accession>A0A7I9VQ23</accession>
<proteinExistence type="predicted"/>
<dbReference type="NCBIfam" id="TIGR02246">
    <property type="entry name" value="SgcJ/EcaC family oxidoreductase"/>
    <property type="match status" value="1"/>
</dbReference>
<dbReference type="AlphaFoldDB" id="A0A7I9VQ23"/>
<dbReference type="SUPFAM" id="SSF54427">
    <property type="entry name" value="NTF2-like"/>
    <property type="match status" value="1"/>
</dbReference>
<organism evidence="2 3">
    <name type="scientific">Anaeromyxobacter diazotrophicus</name>
    <dbReference type="NCBI Taxonomy" id="2590199"/>
    <lineage>
        <taxon>Bacteria</taxon>
        <taxon>Pseudomonadati</taxon>
        <taxon>Myxococcota</taxon>
        <taxon>Myxococcia</taxon>
        <taxon>Myxococcales</taxon>
        <taxon>Cystobacterineae</taxon>
        <taxon>Anaeromyxobacteraceae</taxon>
        <taxon>Anaeromyxobacter</taxon>
    </lineage>
</organism>
<sequence length="151" mass="16571">MEQTGTNVAGPQQQAKGVEASLEAALRQFTEAFNRLDAKAVASCWAEDGTLINPIGNHGQGRAGVERVFREDAEAILGGTTSSFRIASVRRIGDDCALLDLDHEAQNWTRPDGSSGTLKLHVVILAQKKGESWQWLDARPYAFMQRPQRVH</sequence>
<evidence type="ECO:0000259" key="1">
    <source>
        <dbReference type="Pfam" id="PF14534"/>
    </source>
</evidence>
<dbReference type="Gene3D" id="3.10.450.50">
    <property type="match status" value="1"/>
</dbReference>
<name>A0A7I9VQ23_9BACT</name>
<reference evidence="3" key="1">
    <citation type="journal article" date="2020" name="Appl. Environ. Microbiol.">
        <title>Diazotrophic Anaeromyxobacter Isolates from Soils.</title>
        <authorList>
            <person name="Masuda Y."/>
            <person name="Yamanaka H."/>
            <person name="Xu Z.X."/>
            <person name="Shiratori Y."/>
            <person name="Aono T."/>
            <person name="Amachi S."/>
            <person name="Senoo K."/>
            <person name="Itoh H."/>
        </authorList>
    </citation>
    <scope>NUCLEOTIDE SEQUENCE [LARGE SCALE GENOMIC DNA]</scope>
    <source>
        <strain evidence="3">R267</strain>
    </source>
</reference>
<dbReference type="InterPro" id="IPR032710">
    <property type="entry name" value="NTF2-like_dom_sf"/>
</dbReference>
<keyword evidence="3" id="KW-1185">Reference proteome</keyword>
<dbReference type="InterPro" id="IPR011944">
    <property type="entry name" value="Steroid_delta5-4_isomerase"/>
</dbReference>